<evidence type="ECO:0000313" key="3">
    <source>
        <dbReference type="Proteomes" id="UP000030645"/>
    </source>
</evidence>
<keyword evidence="3" id="KW-1185">Reference proteome</keyword>
<dbReference type="AlphaFoldDB" id="W9S5K3"/>
<sequence length="65" mass="7118">MCSENDRNSTGDISSMLLNNANSPKINPGQLLGSGTAHKLHSKAIFPFHVSNRHNCVRCIDNLIK</sequence>
<organism evidence="2 3">
    <name type="scientific">Morus notabilis</name>
    <dbReference type="NCBI Taxonomy" id="981085"/>
    <lineage>
        <taxon>Eukaryota</taxon>
        <taxon>Viridiplantae</taxon>
        <taxon>Streptophyta</taxon>
        <taxon>Embryophyta</taxon>
        <taxon>Tracheophyta</taxon>
        <taxon>Spermatophyta</taxon>
        <taxon>Magnoliopsida</taxon>
        <taxon>eudicotyledons</taxon>
        <taxon>Gunneridae</taxon>
        <taxon>Pentapetalae</taxon>
        <taxon>rosids</taxon>
        <taxon>fabids</taxon>
        <taxon>Rosales</taxon>
        <taxon>Moraceae</taxon>
        <taxon>Moreae</taxon>
        <taxon>Morus</taxon>
    </lineage>
</organism>
<evidence type="ECO:0000313" key="2">
    <source>
        <dbReference type="EMBL" id="EXC26792.1"/>
    </source>
</evidence>
<feature type="region of interest" description="Disordered" evidence="1">
    <location>
        <begin position="1"/>
        <end position="22"/>
    </location>
</feature>
<dbReference type="Proteomes" id="UP000030645">
    <property type="component" value="Unassembled WGS sequence"/>
</dbReference>
<dbReference type="EMBL" id="KE346119">
    <property type="protein sequence ID" value="EXC26792.1"/>
    <property type="molecule type" value="Genomic_DNA"/>
</dbReference>
<reference evidence="3" key="1">
    <citation type="submission" date="2013-01" db="EMBL/GenBank/DDBJ databases">
        <title>Draft Genome Sequence of a Mulberry Tree, Morus notabilis C.K. Schneid.</title>
        <authorList>
            <person name="He N."/>
            <person name="Zhao S."/>
        </authorList>
    </citation>
    <scope>NUCLEOTIDE SEQUENCE</scope>
</reference>
<feature type="compositionally biased region" description="Polar residues" evidence="1">
    <location>
        <begin position="10"/>
        <end position="22"/>
    </location>
</feature>
<name>W9S5K3_9ROSA</name>
<evidence type="ECO:0000256" key="1">
    <source>
        <dbReference type="SAM" id="MobiDB-lite"/>
    </source>
</evidence>
<protein>
    <submittedName>
        <fullName evidence="2">Uncharacterized protein</fullName>
    </submittedName>
</protein>
<gene>
    <name evidence="2" type="ORF">L484_023410</name>
</gene>
<accession>W9S5K3</accession>
<proteinExistence type="predicted"/>